<dbReference type="OrthoDB" id="162718at2157"/>
<protein>
    <recommendedName>
        <fullName evidence="3">Urease accessory protein UreH-like transmembrane domain-containing protein</fullName>
    </recommendedName>
</protein>
<proteinExistence type="predicted"/>
<evidence type="ECO:0000313" key="5">
    <source>
        <dbReference type="Proteomes" id="UP000199079"/>
    </source>
</evidence>
<feature type="transmembrane region" description="Helical" evidence="2">
    <location>
        <begin position="93"/>
        <end position="114"/>
    </location>
</feature>
<feature type="domain" description="Urease accessory protein UreH-like transmembrane" evidence="3">
    <location>
        <begin position="16"/>
        <end position="254"/>
    </location>
</feature>
<feature type="transmembrane region" description="Helical" evidence="2">
    <location>
        <begin position="241"/>
        <end position="266"/>
    </location>
</feature>
<reference evidence="5" key="1">
    <citation type="submission" date="2016-10" db="EMBL/GenBank/DDBJ databases">
        <authorList>
            <person name="Varghese N."/>
            <person name="Submissions S."/>
        </authorList>
    </citation>
    <scope>NUCLEOTIDE SEQUENCE [LARGE SCALE GENOMIC DNA]</scope>
    <source>
        <strain evidence="5">DC30,IBRC 10041,KCTC 4046</strain>
    </source>
</reference>
<feature type="region of interest" description="Disordered" evidence="1">
    <location>
        <begin position="48"/>
        <end position="71"/>
    </location>
</feature>
<evidence type="ECO:0000313" key="4">
    <source>
        <dbReference type="EMBL" id="SDY11712.1"/>
    </source>
</evidence>
<feature type="transmembrane region" description="Helical" evidence="2">
    <location>
        <begin position="171"/>
        <end position="193"/>
    </location>
</feature>
<keyword evidence="5" id="KW-1185">Reference proteome</keyword>
<feature type="transmembrane region" description="Helical" evidence="2">
    <location>
        <begin position="205"/>
        <end position="229"/>
    </location>
</feature>
<evidence type="ECO:0000259" key="3">
    <source>
        <dbReference type="Pfam" id="PF13386"/>
    </source>
</evidence>
<gene>
    <name evidence="4" type="ORF">SAMN05216564_103163</name>
</gene>
<dbReference type="RefSeq" id="WP_039401760.1">
    <property type="nucleotide sequence ID" value="NZ_FNPC01000003.1"/>
</dbReference>
<dbReference type="PANTHER" id="PTHR42208">
    <property type="entry name" value="HEAVY METAL TRANSPORTER-RELATED"/>
    <property type="match status" value="1"/>
</dbReference>
<keyword evidence="2" id="KW-0812">Transmembrane</keyword>
<feature type="transmembrane region" description="Helical" evidence="2">
    <location>
        <begin position="126"/>
        <end position="150"/>
    </location>
</feature>
<name>A0A1H3H876_9EURY</name>
<feature type="transmembrane region" description="Helical" evidence="2">
    <location>
        <begin position="13"/>
        <end position="39"/>
    </location>
</feature>
<keyword evidence="2" id="KW-0472">Membrane</keyword>
<evidence type="ECO:0000256" key="2">
    <source>
        <dbReference type="SAM" id="Phobius"/>
    </source>
</evidence>
<accession>A0A1H3H876</accession>
<sequence length="285" mass="28620">MVPTVADLFGVDVALFLLVGLLGGAHCIGMCGPLVTVYADRMGPGADESGSGGAGADGLGPDAVGTGSPGAGRDSHLTTYEVRQHALFNVGRATSYTLIGALLGALGGAVFLTVESITATAGLVRGVVGVLVGLFVVAIGARYLLGGAAAGIHLPGLERVTGRLMTHVDRLANGPGIVLLGGLHGLLPCPILYPAYLYAFASGSAASGAVALAALGIGTIPAVFAYGTVIEAVDAVHRKRLHRLLGVVFLALGYVLFAHGLMSLGIHVPHPMFPFYDPLSGAGGH</sequence>
<dbReference type="PANTHER" id="PTHR42208:SF1">
    <property type="entry name" value="HEAVY METAL TRANSPORTER"/>
    <property type="match status" value="1"/>
</dbReference>
<evidence type="ECO:0000256" key="1">
    <source>
        <dbReference type="SAM" id="MobiDB-lite"/>
    </source>
</evidence>
<dbReference type="EMBL" id="FNPC01000003">
    <property type="protein sequence ID" value="SDY11712.1"/>
    <property type="molecule type" value="Genomic_DNA"/>
</dbReference>
<dbReference type="Pfam" id="PF13386">
    <property type="entry name" value="DsbD_2"/>
    <property type="match status" value="1"/>
</dbReference>
<dbReference type="AlphaFoldDB" id="A0A1H3H876"/>
<organism evidence="4 5">
    <name type="scientific">Halopenitus persicus</name>
    <dbReference type="NCBI Taxonomy" id="1048396"/>
    <lineage>
        <taxon>Archaea</taxon>
        <taxon>Methanobacteriati</taxon>
        <taxon>Methanobacteriota</taxon>
        <taxon>Stenosarchaea group</taxon>
        <taxon>Halobacteria</taxon>
        <taxon>Halobacteriales</taxon>
        <taxon>Haloferacaceae</taxon>
        <taxon>Halopenitus</taxon>
    </lineage>
</organism>
<dbReference type="InterPro" id="IPR039447">
    <property type="entry name" value="UreH-like_TM_dom"/>
</dbReference>
<keyword evidence="2" id="KW-1133">Transmembrane helix</keyword>
<dbReference type="Proteomes" id="UP000199079">
    <property type="component" value="Unassembled WGS sequence"/>
</dbReference>
<dbReference type="GeneID" id="43837952"/>